<proteinExistence type="predicted"/>
<protein>
    <recommendedName>
        <fullName evidence="3">F-box domain-containing protein</fullName>
    </recommendedName>
</protein>
<evidence type="ECO:0000313" key="2">
    <source>
        <dbReference type="Proteomes" id="UP000663823"/>
    </source>
</evidence>
<dbReference type="EMBL" id="CAJOAX010008419">
    <property type="protein sequence ID" value="CAF4033227.1"/>
    <property type="molecule type" value="Genomic_DNA"/>
</dbReference>
<feature type="non-terminal residue" evidence="1">
    <location>
        <position position="1"/>
    </location>
</feature>
<accession>A0A819QD38</accession>
<evidence type="ECO:0008006" key="3">
    <source>
        <dbReference type="Google" id="ProtNLM"/>
    </source>
</evidence>
<dbReference type="AlphaFoldDB" id="A0A819QD38"/>
<evidence type="ECO:0000313" key="1">
    <source>
        <dbReference type="EMBL" id="CAF4033227.1"/>
    </source>
</evidence>
<comment type="caution">
    <text evidence="1">The sequence shown here is derived from an EMBL/GenBank/DDBJ whole genome shotgun (WGS) entry which is preliminary data.</text>
</comment>
<dbReference type="Proteomes" id="UP000663823">
    <property type="component" value="Unassembled WGS sequence"/>
</dbReference>
<sequence length="467" mass="55209">MANAFETIESNMEFTYKFYFDNSNKHVHLTQQQLDRIPYLSTLVANKDDFSRIQNQNGEYLLKPPLDYTSFMTILHSIISEQPYTLFNELHEDENILELFNYLGVNSFPIPFLKGEYLVPSDPINNNNQLLRQVEYHQQLQLPTTQQIAHNKLIDSWIYLYNNEQSVPENFENAFTWRGDYKSTQENDINRLSSVNILIRGRTCTGNLTATKFEDLPNELILMCFNYIDFYQLYETFFCLNPRFNKLILYDAKSHVDFGAIPSGKFLTFCFNLNQLTNTNKNYPLSIRADDEYQFNIFFEDDLFKDKFSKLKSLIINNIKIATLSNIIFDEKIKLNETLERLSLMEDISGEDYEIQELCNNLISSKMKSLKYLNLNFEIYECECEHDVYEPKDYVDLNFEELSIRENSLNNLKTIIIGYIPKNDRDFATTRISFYSLAEKLLPCLPKLKNLIINSVYLDLYDYQYYK</sequence>
<organism evidence="1 2">
    <name type="scientific">Rotaria sordida</name>
    <dbReference type="NCBI Taxonomy" id="392033"/>
    <lineage>
        <taxon>Eukaryota</taxon>
        <taxon>Metazoa</taxon>
        <taxon>Spiralia</taxon>
        <taxon>Gnathifera</taxon>
        <taxon>Rotifera</taxon>
        <taxon>Eurotatoria</taxon>
        <taxon>Bdelloidea</taxon>
        <taxon>Philodinida</taxon>
        <taxon>Philodinidae</taxon>
        <taxon>Rotaria</taxon>
    </lineage>
</organism>
<reference evidence="1" key="1">
    <citation type="submission" date="2021-02" db="EMBL/GenBank/DDBJ databases">
        <authorList>
            <person name="Nowell W R."/>
        </authorList>
    </citation>
    <scope>NUCLEOTIDE SEQUENCE</scope>
</reference>
<name>A0A819QD38_9BILA</name>
<gene>
    <name evidence="1" type="ORF">OTI717_LOCUS30748</name>
</gene>